<evidence type="ECO:0000313" key="1">
    <source>
        <dbReference type="EnsemblPlants" id="Solyc01g057253.1.1"/>
    </source>
</evidence>
<dbReference type="InParanoid" id="A0A3Q7EEK1"/>
<dbReference type="Proteomes" id="UP000004994">
    <property type="component" value="Chromosome 1"/>
</dbReference>
<organism evidence="1">
    <name type="scientific">Solanum lycopersicum</name>
    <name type="common">Tomato</name>
    <name type="synonym">Lycopersicon esculentum</name>
    <dbReference type="NCBI Taxonomy" id="4081"/>
    <lineage>
        <taxon>Eukaryota</taxon>
        <taxon>Viridiplantae</taxon>
        <taxon>Streptophyta</taxon>
        <taxon>Embryophyta</taxon>
        <taxon>Tracheophyta</taxon>
        <taxon>Spermatophyta</taxon>
        <taxon>Magnoliopsida</taxon>
        <taxon>eudicotyledons</taxon>
        <taxon>Gunneridae</taxon>
        <taxon>Pentapetalae</taxon>
        <taxon>asterids</taxon>
        <taxon>lamiids</taxon>
        <taxon>Solanales</taxon>
        <taxon>Solanaceae</taxon>
        <taxon>Solanoideae</taxon>
        <taxon>Solaneae</taxon>
        <taxon>Solanum</taxon>
        <taxon>Solanum subgen. Lycopersicon</taxon>
    </lineage>
</organism>
<protein>
    <submittedName>
        <fullName evidence="1">Uncharacterized protein</fullName>
    </submittedName>
</protein>
<dbReference type="EnsemblPlants" id="Solyc01g057253.1.1">
    <property type="protein sequence ID" value="Solyc01g057253.1.1"/>
    <property type="gene ID" value="Solyc01g057253.1"/>
</dbReference>
<proteinExistence type="predicted"/>
<reference evidence="1" key="2">
    <citation type="submission" date="2019-01" db="UniProtKB">
        <authorList>
            <consortium name="EnsemblPlants"/>
        </authorList>
    </citation>
    <scope>IDENTIFICATION</scope>
    <source>
        <strain evidence="1">cv. Heinz 1706</strain>
    </source>
</reference>
<reference evidence="1" key="1">
    <citation type="journal article" date="2012" name="Nature">
        <title>The tomato genome sequence provides insights into fleshy fruit evolution.</title>
        <authorList>
            <consortium name="Tomato Genome Consortium"/>
        </authorList>
    </citation>
    <scope>NUCLEOTIDE SEQUENCE [LARGE SCALE GENOMIC DNA]</scope>
    <source>
        <strain evidence="1">cv. Heinz 1706</strain>
    </source>
</reference>
<accession>A0A3Q7EEK1</accession>
<evidence type="ECO:0000313" key="2">
    <source>
        <dbReference type="Proteomes" id="UP000004994"/>
    </source>
</evidence>
<dbReference type="AlphaFoldDB" id="A0A3Q7EEK1"/>
<keyword evidence="2" id="KW-1185">Reference proteome</keyword>
<sequence length="129" mass="14627">MEYISNLLHQFDLAEVKPVNTPLYSKLDWNSMDTQLLDDPSLYQKIVESSQFLHQPHLIHHKIPSCHGLQLNKNTSNSLTLLLHSDCGGCTETCPSNFGFCIFLKSNLISWSTRNNKLLCAQPLNINTV</sequence>
<name>A0A3Q7EEK1_SOLLC</name>
<dbReference type="Gramene" id="Solyc01g057253.1.1">
    <property type="protein sequence ID" value="Solyc01g057253.1.1"/>
    <property type="gene ID" value="Solyc01g057253.1"/>
</dbReference>